<sequence length="189" mass="20770">MSAYGAIDRSDRHEVTLPSTIWSGKNRNELTTHVTIHHLTLNTAQNLPGLVEYLGDVFAKEVEDGRTYPQEGPVDLQSFRNYFFAADVLVAIALDDGASEVDGTEIGVGIQDAMRGRPWEQCIAGFYYVKPNYPGRSSHICNAGFVVPPVHRGSGYGSLLAKSYLHYAPKLGYKASVFNLVYVNNEASV</sequence>
<dbReference type="EMBL" id="JBBXMP010000001">
    <property type="protein sequence ID" value="KAL0072484.1"/>
    <property type="molecule type" value="Genomic_DNA"/>
</dbReference>
<dbReference type="SUPFAM" id="SSF55729">
    <property type="entry name" value="Acyl-CoA N-acyltransferases (Nat)"/>
    <property type="match status" value="1"/>
</dbReference>
<gene>
    <name evidence="2" type="ORF">AAF712_000247</name>
</gene>
<dbReference type="InterPro" id="IPR016181">
    <property type="entry name" value="Acyl_CoA_acyltransferase"/>
</dbReference>
<dbReference type="PROSITE" id="PS51186">
    <property type="entry name" value="GNAT"/>
    <property type="match status" value="1"/>
</dbReference>
<evidence type="ECO:0000313" key="3">
    <source>
        <dbReference type="Proteomes" id="UP001437256"/>
    </source>
</evidence>
<keyword evidence="3" id="KW-1185">Reference proteome</keyword>
<dbReference type="Proteomes" id="UP001437256">
    <property type="component" value="Unassembled WGS sequence"/>
</dbReference>
<organism evidence="2 3">
    <name type="scientific">Marasmius tenuissimus</name>
    <dbReference type="NCBI Taxonomy" id="585030"/>
    <lineage>
        <taxon>Eukaryota</taxon>
        <taxon>Fungi</taxon>
        <taxon>Dikarya</taxon>
        <taxon>Basidiomycota</taxon>
        <taxon>Agaricomycotina</taxon>
        <taxon>Agaricomycetes</taxon>
        <taxon>Agaricomycetidae</taxon>
        <taxon>Agaricales</taxon>
        <taxon>Marasmiineae</taxon>
        <taxon>Marasmiaceae</taxon>
        <taxon>Marasmius</taxon>
    </lineage>
</organism>
<name>A0ABR3AGN8_9AGAR</name>
<feature type="domain" description="N-acetyltransferase" evidence="1">
    <location>
        <begin position="66"/>
        <end position="189"/>
    </location>
</feature>
<dbReference type="InterPro" id="IPR052742">
    <property type="entry name" value="Mito_N-acetyltransferase"/>
</dbReference>
<evidence type="ECO:0000313" key="2">
    <source>
        <dbReference type="EMBL" id="KAL0072484.1"/>
    </source>
</evidence>
<dbReference type="PANTHER" id="PTHR43138">
    <property type="entry name" value="ACETYLTRANSFERASE, GNAT FAMILY"/>
    <property type="match status" value="1"/>
</dbReference>
<accession>A0ABR3AGN8</accession>
<proteinExistence type="predicted"/>
<comment type="caution">
    <text evidence="2">The sequence shown here is derived from an EMBL/GenBank/DDBJ whole genome shotgun (WGS) entry which is preliminary data.</text>
</comment>
<reference evidence="2 3" key="1">
    <citation type="submission" date="2024-05" db="EMBL/GenBank/DDBJ databases">
        <title>A draft genome resource for the thread blight pathogen Marasmius tenuissimus strain MS-2.</title>
        <authorList>
            <person name="Yulfo-Soto G.E."/>
            <person name="Baruah I.K."/>
            <person name="Amoako-Attah I."/>
            <person name="Bukari Y."/>
            <person name="Meinhardt L.W."/>
            <person name="Bailey B.A."/>
            <person name="Cohen S.P."/>
        </authorList>
    </citation>
    <scope>NUCLEOTIDE SEQUENCE [LARGE SCALE GENOMIC DNA]</scope>
    <source>
        <strain evidence="2 3">MS-2</strain>
    </source>
</reference>
<dbReference type="Pfam" id="PF00583">
    <property type="entry name" value="Acetyltransf_1"/>
    <property type="match status" value="1"/>
</dbReference>
<feature type="non-terminal residue" evidence="2">
    <location>
        <position position="189"/>
    </location>
</feature>
<dbReference type="InterPro" id="IPR000182">
    <property type="entry name" value="GNAT_dom"/>
</dbReference>
<dbReference type="Gene3D" id="3.40.630.30">
    <property type="match status" value="1"/>
</dbReference>
<evidence type="ECO:0000259" key="1">
    <source>
        <dbReference type="PROSITE" id="PS51186"/>
    </source>
</evidence>
<dbReference type="PANTHER" id="PTHR43138:SF1">
    <property type="entry name" value="N-ACETYLTRANSFERASE ACA1"/>
    <property type="match status" value="1"/>
</dbReference>
<protein>
    <recommendedName>
        <fullName evidence="1">N-acetyltransferase domain-containing protein</fullName>
    </recommendedName>
</protein>